<dbReference type="PANTHER" id="PTHR34071:SF2">
    <property type="entry name" value="FLAVIN-NUCLEOTIDE-BINDING PROTEIN"/>
    <property type="match status" value="1"/>
</dbReference>
<name>A0ABP4GW39_9PSEU</name>
<dbReference type="RefSeq" id="WP_253862537.1">
    <property type="nucleotide sequence ID" value="NZ_BAAALN010000006.1"/>
</dbReference>
<proteinExistence type="predicted"/>
<dbReference type="PANTHER" id="PTHR34071">
    <property type="entry name" value="5-NITROIMIDAZOLE ANTIBIOTICS RESISTANCE PROTEIN, NIMA-FAMILY-RELATED PROTEIN-RELATED"/>
    <property type="match status" value="1"/>
</dbReference>
<dbReference type="InterPro" id="IPR024747">
    <property type="entry name" value="Pyridox_Oxase-rel"/>
</dbReference>
<protein>
    <submittedName>
        <fullName evidence="2">Pyridoxamine 5'-phosphate oxidase family protein</fullName>
    </submittedName>
</protein>
<accession>A0ABP4GW39</accession>
<dbReference type="Gene3D" id="2.30.110.10">
    <property type="entry name" value="Electron Transport, Fmn-binding Protein, Chain A"/>
    <property type="match status" value="1"/>
</dbReference>
<dbReference type="EMBL" id="BAAALN010000006">
    <property type="protein sequence ID" value="GAA1240825.1"/>
    <property type="molecule type" value="Genomic_DNA"/>
</dbReference>
<comment type="caution">
    <text evidence="2">The sequence shown here is derived from an EMBL/GenBank/DDBJ whole genome shotgun (WGS) entry which is preliminary data.</text>
</comment>
<feature type="region of interest" description="Disordered" evidence="1">
    <location>
        <begin position="200"/>
        <end position="222"/>
    </location>
</feature>
<reference evidence="3" key="1">
    <citation type="journal article" date="2019" name="Int. J. Syst. Evol. Microbiol.">
        <title>The Global Catalogue of Microorganisms (GCM) 10K type strain sequencing project: providing services to taxonomists for standard genome sequencing and annotation.</title>
        <authorList>
            <consortium name="The Broad Institute Genomics Platform"/>
            <consortium name="The Broad Institute Genome Sequencing Center for Infectious Disease"/>
            <person name="Wu L."/>
            <person name="Ma J."/>
        </authorList>
    </citation>
    <scope>NUCLEOTIDE SEQUENCE [LARGE SCALE GENOMIC DNA]</scope>
    <source>
        <strain evidence="3">JCM 13023</strain>
    </source>
</reference>
<dbReference type="Pfam" id="PF12900">
    <property type="entry name" value="Pyridox_ox_2"/>
    <property type="match status" value="1"/>
</dbReference>
<dbReference type="InterPro" id="IPR012349">
    <property type="entry name" value="Split_barrel_FMN-bd"/>
</dbReference>
<feature type="compositionally biased region" description="Polar residues" evidence="1">
    <location>
        <begin position="1"/>
        <end position="16"/>
    </location>
</feature>
<organism evidence="2 3">
    <name type="scientific">Prauserella halophila</name>
    <dbReference type="NCBI Taxonomy" id="185641"/>
    <lineage>
        <taxon>Bacteria</taxon>
        <taxon>Bacillati</taxon>
        <taxon>Actinomycetota</taxon>
        <taxon>Actinomycetes</taxon>
        <taxon>Pseudonocardiales</taxon>
        <taxon>Pseudonocardiaceae</taxon>
        <taxon>Prauserella</taxon>
    </lineage>
</organism>
<gene>
    <name evidence="2" type="ORF">GCM10009676_27250</name>
</gene>
<feature type="region of interest" description="Disordered" evidence="1">
    <location>
        <begin position="1"/>
        <end position="23"/>
    </location>
</feature>
<evidence type="ECO:0000313" key="3">
    <source>
        <dbReference type="Proteomes" id="UP001500653"/>
    </source>
</evidence>
<dbReference type="SUPFAM" id="SSF50475">
    <property type="entry name" value="FMN-binding split barrel"/>
    <property type="match status" value="1"/>
</dbReference>
<dbReference type="Proteomes" id="UP001500653">
    <property type="component" value="Unassembled WGS sequence"/>
</dbReference>
<sequence>MPTSPHLSPTARSTLTRKPGRAETDRAELGAVLDAGLICHLALVSGDSPLCVPTGYGRDGDTLYLHGSTGSGNVRTAARGVDICVTVTILDGIVYARSLNNHSMNYRCAVVHGRSRAVTDDVERDHALRVISEHLTPGSWDYARTPDSKELAGVAVLALDLTETSVKIRGGDPSEQPADADRDDVWAGVIDVRTVLGPPRPATYVPADLPVPPHIAERPSPR</sequence>
<evidence type="ECO:0000256" key="1">
    <source>
        <dbReference type="SAM" id="MobiDB-lite"/>
    </source>
</evidence>
<keyword evidence="3" id="KW-1185">Reference proteome</keyword>
<evidence type="ECO:0000313" key="2">
    <source>
        <dbReference type="EMBL" id="GAA1240825.1"/>
    </source>
</evidence>